<gene>
    <name evidence="10" type="ORF">HMPREF9623_00216</name>
</gene>
<evidence type="ECO:0000313" key="11">
    <source>
        <dbReference type="Proteomes" id="UP000018466"/>
    </source>
</evidence>
<comment type="caution">
    <text evidence="10">The sequence shown here is derived from an EMBL/GenBank/DDBJ whole genome shotgun (WGS) entry which is preliminary data.</text>
</comment>
<dbReference type="PANTHER" id="PTHR30239">
    <property type="entry name" value="ACETOLACTATE SYNTHASE SMALL SUBUNIT"/>
    <property type="match status" value="1"/>
</dbReference>
<dbReference type="EMBL" id="AGEL01000003">
    <property type="protein sequence ID" value="EHO18032.1"/>
    <property type="molecule type" value="Genomic_DNA"/>
</dbReference>
<feature type="domain" description="ACT" evidence="9">
    <location>
        <begin position="4"/>
        <end position="78"/>
    </location>
</feature>
<dbReference type="PROSITE" id="PS51671">
    <property type="entry name" value="ACT"/>
    <property type="match status" value="1"/>
</dbReference>
<keyword evidence="11" id="KW-1185">Reference proteome</keyword>
<evidence type="ECO:0000256" key="8">
    <source>
        <dbReference type="RuleBase" id="RU368092"/>
    </source>
</evidence>
<dbReference type="InterPro" id="IPR004789">
    <property type="entry name" value="Acetalactate_synth_ssu"/>
</dbReference>
<dbReference type="InterPro" id="IPR039557">
    <property type="entry name" value="AHAS_ACT"/>
</dbReference>
<comment type="catalytic activity">
    <reaction evidence="7 8">
        <text>2 pyruvate + H(+) = (2S)-2-acetolactate + CO2</text>
        <dbReference type="Rhea" id="RHEA:25249"/>
        <dbReference type="ChEBI" id="CHEBI:15361"/>
        <dbReference type="ChEBI" id="CHEBI:15378"/>
        <dbReference type="ChEBI" id="CHEBI:16526"/>
        <dbReference type="ChEBI" id="CHEBI:58476"/>
        <dbReference type="EC" id="2.2.1.6"/>
    </reaction>
</comment>
<dbReference type="Pfam" id="PF10369">
    <property type="entry name" value="ALS_ss_C"/>
    <property type="match status" value="1"/>
</dbReference>
<sequence length="165" mass="18523">MRVVFSLLMDNTPGVLSRIAGLFTRRGYNIESITAGVTADPRYTRMTVVSNGDDDVLEQIEKQIRKLEDVKDIKRLPEDRSVYRELMMVKIRANAGQRESVHAVVQIFRASIVDVGKSSLTILLTGDQSKLDALLKLLEEYEILELARTGITGLSRGAEDVRYLP</sequence>
<dbReference type="RefSeq" id="WP_009532051.1">
    <property type="nucleotide sequence ID" value="NZ_CALJAI010000066.1"/>
</dbReference>
<dbReference type="SUPFAM" id="SSF55021">
    <property type="entry name" value="ACT-like"/>
    <property type="match status" value="2"/>
</dbReference>
<name>A0AA37DH20_9FIRM</name>
<dbReference type="NCBIfam" id="TIGR00119">
    <property type="entry name" value="acolac_sm"/>
    <property type="match status" value="1"/>
</dbReference>
<evidence type="ECO:0000256" key="2">
    <source>
        <dbReference type="ARBA" id="ARBA00005025"/>
    </source>
</evidence>
<dbReference type="Pfam" id="PF22629">
    <property type="entry name" value="ACT_AHAS_ss"/>
    <property type="match status" value="1"/>
</dbReference>
<proteinExistence type="inferred from homology"/>
<dbReference type="InterPro" id="IPR002912">
    <property type="entry name" value="ACT_dom"/>
</dbReference>
<dbReference type="PANTHER" id="PTHR30239:SF0">
    <property type="entry name" value="ACETOLACTATE SYNTHASE SMALL SUBUNIT 1, CHLOROPLASTIC"/>
    <property type="match status" value="1"/>
</dbReference>
<accession>A0AA37DH20</accession>
<dbReference type="GO" id="GO:0009097">
    <property type="term" value="P:isoleucine biosynthetic process"/>
    <property type="evidence" value="ECO:0007669"/>
    <property type="project" value="UniProtKB-UniRule"/>
</dbReference>
<dbReference type="InterPro" id="IPR027271">
    <property type="entry name" value="Acetolactate_synth/TF_NikR_C"/>
</dbReference>
<dbReference type="Gene3D" id="3.30.70.260">
    <property type="match status" value="1"/>
</dbReference>
<dbReference type="Proteomes" id="UP000018466">
    <property type="component" value="Unassembled WGS sequence"/>
</dbReference>
<organism evidence="10 11">
    <name type="scientific">Stomatobaculum longum</name>
    <dbReference type="NCBI Taxonomy" id="796942"/>
    <lineage>
        <taxon>Bacteria</taxon>
        <taxon>Bacillati</taxon>
        <taxon>Bacillota</taxon>
        <taxon>Clostridia</taxon>
        <taxon>Lachnospirales</taxon>
        <taxon>Lachnospiraceae</taxon>
        <taxon>Stomatobaculum</taxon>
    </lineage>
</organism>
<dbReference type="InterPro" id="IPR019455">
    <property type="entry name" value="Acetolactate_synth_ssu_C"/>
</dbReference>
<dbReference type="Gene3D" id="3.30.70.1150">
    <property type="entry name" value="ACT-like. Chain A, domain 2"/>
    <property type="match status" value="1"/>
</dbReference>
<dbReference type="GO" id="GO:0003984">
    <property type="term" value="F:acetolactate synthase activity"/>
    <property type="evidence" value="ECO:0007669"/>
    <property type="project" value="UniProtKB-UniRule"/>
</dbReference>
<comment type="similarity">
    <text evidence="3 8">Belongs to the acetolactate synthase small subunit family.</text>
</comment>
<dbReference type="CDD" id="cd04878">
    <property type="entry name" value="ACT_AHAS"/>
    <property type="match status" value="1"/>
</dbReference>
<keyword evidence="8" id="KW-0808">Transferase</keyword>
<dbReference type="GO" id="GO:1990610">
    <property type="term" value="F:acetolactate synthase regulator activity"/>
    <property type="evidence" value="ECO:0007669"/>
    <property type="project" value="UniProtKB-UniRule"/>
</dbReference>
<comment type="pathway">
    <text evidence="1 8">Amino-acid biosynthesis; L-isoleucine biosynthesis; L-isoleucine from 2-oxobutanoate: step 1/4.</text>
</comment>
<dbReference type="EC" id="2.2.1.6" evidence="8"/>
<evidence type="ECO:0000256" key="3">
    <source>
        <dbReference type="ARBA" id="ARBA00006341"/>
    </source>
</evidence>
<evidence type="ECO:0000256" key="7">
    <source>
        <dbReference type="ARBA" id="ARBA00048670"/>
    </source>
</evidence>
<dbReference type="FunFam" id="3.30.70.1150:FF:000001">
    <property type="entry name" value="Acetolactate synthase small subunit"/>
    <property type="match status" value="1"/>
</dbReference>
<evidence type="ECO:0000313" key="10">
    <source>
        <dbReference type="EMBL" id="EHO18032.1"/>
    </source>
</evidence>
<reference evidence="10 11" key="1">
    <citation type="submission" date="2011-10" db="EMBL/GenBank/DDBJ databases">
        <title>The Genome Sequence of Lachnospiraceae bacterium ACC2.</title>
        <authorList>
            <consortium name="The Broad Institute Genome Sequencing Platform"/>
            <person name="Earl A."/>
            <person name="Ward D."/>
            <person name="Feldgarden M."/>
            <person name="Gevers D."/>
            <person name="Sizova M."/>
            <person name="Hazen A."/>
            <person name="Epstein S."/>
            <person name="Young S.K."/>
            <person name="Zeng Q."/>
            <person name="Gargeya S."/>
            <person name="Fitzgerald M."/>
            <person name="Haas B."/>
            <person name="Abouelleil A."/>
            <person name="Alvarado L."/>
            <person name="Arachchi H.M."/>
            <person name="Berlin A."/>
            <person name="Brown A."/>
            <person name="Chapman S.B."/>
            <person name="Chen Z."/>
            <person name="Dunbar C."/>
            <person name="Freedman E."/>
            <person name="Gearin G."/>
            <person name="Goldberg J."/>
            <person name="Griggs A."/>
            <person name="Gujja S."/>
            <person name="Heiman D."/>
            <person name="Howarth C."/>
            <person name="Larson L."/>
            <person name="Lui A."/>
            <person name="MacDonald P.J.P."/>
            <person name="Montmayeur A."/>
            <person name="Murphy C."/>
            <person name="Neiman D."/>
            <person name="Pearson M."/>
            <person name="Priest M."/>
            <person name="Roberts A."/>
            <person name="Saif S."/>
            <person name="Shea T."/>
            <person name="Shenoy N."/>
            <person name="Sisk P."/>
            <person name="Stolte C."/>
            <person name="Sykes S."/>
            <person name="Wortman J."/>
            <person name="Nusbaum C."/>
            <person name="Birren B."/>
        </authorList>
    </citation>
    <scope>NUCLEOTIDE SEQUENCE [LARGE SCALE GENOMIC DNA]</scope>
    <source>
        <strain evidence="10 11">ACC2</strain>
    </source>
</reference>
<evidence type="ECO:0000256" key="5">
    <source>
        <dbReference type="ARBA" id="ARBA00022605"/>
    </source>
</evidence>
<evidence type="ECO:0000256" key="1">
    <source>
        <dbReference type="ARBA" id="ARBA00004974"/>
    </source>
</evidence>
<dbReference type="InterPro" id="IPR054480">
    <property type="entry name" value="AHAS_small-like_ACT"/>
</dbReference>
<protein>
    <recommendedName>
        <fullName evidence="8">Acetolactate synthase small subunit</fullName>
        <shortName evidence="8">AHAS</shortName>
        <shortName evidence="8">ALS</shortName>
        <ecNumber evidence="8">2.2.1.6</ecNumber>
    </recommendedName>
    <alternativeName>
        <fullName evidence="8">Acetohydroxy-acid synthase small subunit</fullName>
    </alternativeName>
</protein>
<comment type="function">
    <text evidence="8">Catalyzes the conversion of 2 pyruvate molecules into acetolactate in the first common step of the biosynthetic pathway of the branched-amino acids such as leucine, isoleucine, and valine.</text>
</comment>
<dbReference type="InterPro" id="IPR045865">
    <property type="entry name" value="ACT-like_dom_sf"/>
</dbReference>
<evidence type="ECO:0000256" key="4">
    <source>
        <dbReference type="ARBA" id="ARBA00011744"/>
    </source>
</evidence>
<dbReference type="GO" id="GO:0005829">
    <property type="term" value="C:cytosol"/>
    <property type="evidence" value="ECO:0007669"/>
    <property type="project" value="TreeGrafter"/>
</dbReference>
<dbReference type="AlphaFoldDB" id="A0AA37DH20"/>
<evidence type="ECO:0000259" key="9">
    <source>
        <dbReference type="PROSITE" id="PS51671"/>
    </source>
</evidence>
<dbReference type="GO" id="GO:0009099">
    <property type="term" value="P:L-valine biosynthetic process"/>
    <property type="evidence" value="ECO:0007669"/>
    <property type="project" value="UniProtKB-UniRule"/>
</dbReference>
<keyword evidence="5 8" id="KW-0028">Amino-acid biosynthesis</keyword>
<comment type="pathway">
    <text evidence="2 8">Amino-acid biosynthesis; L-valine biosynthesis; L-valine from pyruvate: step 1/4.</text>
</comment>
<evidence type="ECO:0000256" key="6">
    <source>
        <dbReference type="ARBA" id="ARBA00023304"/>
    </source>
</evidence>
<keyword evidence="6 8" id="KW-0100">Branched-chain amino acid biosynthesis</keyword>
<comment type="subunit">
    <text evidence="4 8">Dimer of large and small chains.</text>
</comment>
<dbReference type="NCBIfam" id="NF008864">
    <property type="entry name" value="PRK11895.1"/>
    <property type="match status" value="1"/>
</dbReference>